<dbReference type="OrthoDB" id="9804645at2"/>
<evidence type="ECO:0000259" key="12">
    <source>
        <dbReference type="PROSITE" id="PS50885"/>
    </source>
</evidence>
<dbReference type="PROSITE" id="PS51257">
    <property type="entry name" value="PROKAR_LIPOPROTEIN"/>
    <property type="match status" value="1"/>
</dbReference>
<dbReference type="EMBL" id="JMGO02000003">
    <property type="protein sequence ID" value="KXU80601.1"/>
    <property type="molecule type" value="Genomic_DNA"/>
</dbReference>
<feature type="domain" description="Histidine kinase" evidence="11">
    <location>
        <begin position="218"/>
        <end position="425"/>
    </location>
</feature>
<keyword evidence="10" id="KW-0812">Transmembrane</keyword>
<name>A0A175VIZ1_AEREN</name>
<reference evidence="13 14" key="1">
    <citation type="submission" date="2016-02" db="EMBL/GenBank/DDBJ databases">
        <title>Draft genome sequence of Aeromonas trota strain 1999lcr isolated from cerebrospinal fluid (CSF).</title>
        <authorList>
            <person name="Dallagassa C.B."/>
            <person name="Prediger K.C."/>
            <person name="Weiss V.A."/>
            <person name="Assis F.E."/>
            <person name="Baura V."/>
            <person name="Cruz L.M."/>
            <person name="Souza E.M."/>
            <person name="Pedrosa F.O."/>
            <person name="Fadel-Picheth C.M."/>
        </authorList>
    </citation>
    <scope>NUCLEOTIDE SEQUENCE [LARGE SCALE GENOMIC DNA]</scope>
    <source>
        <strain evidence="13 14">1999lcr</strain>
    </source>
</reference>
<comment type="catalytic activity">
    <reaction evidence="1">
        <text>ATP + protein L-histidine = ADP + protein N-phospho-L-histidine.</text>
        <dbReference type="EC" id="2.7.13.3"/>
    </reaction>
</comment>
<keyword evidence="10" id="KW-1133">Transmembrane helix</keyword>
<dbReference type="InterPro" id="IPR003661">
    <property type="entry name" value="HisK_dim/P_dom"/>
</dbReference>
<evidence type="ECO:0000313" key="14">
    <source>
        <dbReference type="Proteomes" id="UP000078435"/>
    </source>
</evidence>
<protein>
    <recommendedName>
        <fullName evidence="3">histidine kinase</fullName>
        <ecNumber evidence="3">2.7.13.3</ecNumber>
    </recommendedName>
</protein>
<dbReference type="InterPro" id="IPR005467">
    <property type="entry name" value="His_kinase_dom"/>
</dbReference>
<feature type="domain" description="HAMP" evidence="12">
    <location>
        <begin position="158"/>
        <end position="210"/>
    </location>
</feature>
<dbReference type="Proteomes" id="UP000078435">
    <property type="component" value="Unassembled WGS sequence"/>
</dbReference>
<dbReference type="CDD" id="cd06225">
    <property type="entry name" value="HAMP"/>
    <property type="match status" value="1"/>
</dbReference>
<evidence type="ECO:0000256" key="2">
    <source>
        <dbReference type="ARBA" id="ARBA00004651"/>
    </source>
</evidence>
<dbReference type="PANTHER" id="PTHR44936:SF10">
    <property type="entry name" value="SENSOR PROTEIN RSTB"/>
    <property type="match status" value="1"/>
</dbReference>
<evidence type="ECO:0000256" key="9">
    <source>
        <dbReference type="ARBA" id="ARBA00022840"/>
    </source>
</evidence>
<dbReference type="GO" id="GO:0005886">
    <property type="term" value="C:plasma membrane"/>
    <property type="evidence" value="ECO:0007669"/>
    <property type="project" value="UniProtKB-SubCell"/>
</dbReference>
<evidence type="ECO:0000313" key="13">
    <source>
        <dbReference type="EMBL" id="KXU80601.1"/>
    </source>
</evidence>
<dbReference type="InterPro" id="IPR036890">
    <property type="entry name" value="HATPase_C_sf"/>
</dbReference>
<dbReference type="AlphaFoldDB" id="A0A175VIZ1"/>
<dbReference type="RefSeq" id="WP_061475771.1">
    <property type="nucleotide sequence ID" value="NZ_JMGO02000003.1"/>
</dbReference>
<dbReference type="STRING" id="29489.VL01_14040"/>
<evidence type="ECO:0000256" key="8">
    <source>
        <dbReference type="ARBA" id="ARBA00022777"/>
    </source>
</evidence>
<dbReference type="PRINTS" id="PR00344">
    <property type="entry name" value="BCTRLSENSOR"/>
</dbReference>
<dbReference type="GO" id="GO:0000155">
    <property type="term" value="F:phosphorelay sensor kinase activity"/>
    <property type="evidence" value="ECO:0007669"/>
    <property type="project" value="InterPro"/>
</dbReference>
<comment type="caution">
    <text evidence="13">The sequence shown here is derived from an EMBL/GenBank/DDBJ whole genome shotgun (WGS) entry which is preliminary data.</text>
</comment>
<dbReference type="SMART" id="SM00387">
    <property type="entry name" value="HATPase_c"/>
    <property type="match status" value="1"/>
</dbReference>
<dbReference type="GO" id="GO:0005524">
    <property type="term" value="F:ATP binding"/>
    <property type="evidence" value="ECO:0007669"/>
    <property type="project" value="UniProtKB-KW"/>
</dbReference>
<dbReference type="PROSITE" id="PS50109">
    <property type="entry name" value="HIS_KIN"/>
    <property type="match status" value="1"/>
</dbReference>
<dbReference type="PANTHER" id="PTHR44936">
    <property type="entry name" value="SENSOR PROTEIN CREC"/>
    <property type="match status" value="1"/>
</dbReference>
<dbReference type="NCBIfam" id="NF007898">
    <property type="entry name" value="PRK10604.1"/>
    <property type="match status" value="1"/>
</dbReference>
<keyword evidence="7" id="KW-0547">Nucleotide-binding</keyword>
<proteinExistence type="predicted"/>
<keyword evidence="9" id="KW-0067">ATP-binding</keyword>
<feature type="transmembrane region" description="Helical" evidence="10">
    <location>
        <begin position="134"/>
        <end position="157"/>
    </location>
</feature>
<dbReference type="InterPro" id="IPR050980">
    <property type="entry name" value="2C_sensor_his_kinase"/>
</dbReference>
<evidence type="ECO:0000259" key="11">
    <source>
        <dbReference type="PROSITE" id="PS50109"/>
    </source>
</evidence>
<evidence type="ECO:0000256" key="10">
    <source>
        <dbReference type="SAM" id="Phobius"/>
    </source>
</evidence>
<dbReference type="Pfam" id="PF00512">
    <property type="entry name" value="HisKA"/>
    <property type="match status" value="1"/>
</dbReference>
<dbReference type="InterPro" id="IPR004358">
    <property type="entry name" value="Sig_transdc_His_kin-like_C"/>
</dbReference>
<evidence type="ECO:0000256" key="5">
    <source>
        <dbReference type="ARBA" id="ARBA00022553"/>
    </source>
</evidence>
<evidence type="ECO:0000256" key="3">
    <source>
        <dbReference type="ARBA" id="ARBA00012438"/>
    </source>
</evidence>
<dbReference type="InterPro" id="IPR036097">
    <property type="entry name" value="HisK_dim/P_sf"/>
</dbReference>
<dbReference type="Gene3D" id="3.30.565.10">
    <property type="entry name" value="Histidine kinase-like ATPase, C-terminal domain"/>
    <property type="match status" value="1"/>
</dbReference>
<dbReference type="SUPFAM" id="SSF55874">
    <property type="entry name" value="ATPase domain of HSP90 chaperone/DNA topoisomerase II/histidine kinase"/>
    <property type="match status" value="1"/>
</dbReference>
<gene>
    <name evidence="13" type="ORF">LCR_10925</name>
</gene>
<organism evidence="13 14">
    <name type="scientific">Aeromonas enteropelogenes</name>
    <name type="common">Aeromonas trota</name>
    <dbReference type="NCBI Taxonomy" id="29489"/>
    <lineage>
        <taxon>Bacteria</taxon>
        <taxon>Pseudomonadati</taxon>
        <taxon>Pseudomonadota</taxon>
        <taxon>Gammaproteobacteria</taxon>
        <taxon>Aeromonadales</taxon>
        <taxon>Aeromonadaceae</taxon>
        <taxon>Aeromonas</taxon>
    </lineage>
</organism>
<keyword evidence="10" id="KW-0472">Membrane</keyword>
<dbReference type="SMART" id="SM00304">
    <property type="entry name" value="HAMP"/>
    <property type="match status" value="1"/>
</dbReference>
<keyword evidence="4" id="KW-1003">Cell membrane</keyword>
<keyword evidence="8 13" id="KW-0418">Kinase</keyword>
<comment type="subcellular location">
    <subcellularLocation>
        <location evidence="2">Cell membrane</location>
        <topology evidence="2">Multi-pass membrane protein</topology>
    </subcellularLocation>
</comment>
<dbReference type="InterPro" id="IPR003660">
    <property type="entry name" value="HAMP_dom"/>
</dbReference>
<dbReference type="SUPFAM" id="SSF47384">
    <property type="entry name" value="Homodimeric domain of signal transducing histidine kinase"/>
    <property type="match status" value="1"/>
</dbReference>
<sequence length="441" mass="49689">MRRLFIQFYLLLMGCFTLAILLVGMVYQVTAERAGDRYLERMMQGSLGLLTGELAKLSPEFWPERLRLQSRQLTLPLKVGALAQQPLAREDQAFLAAGNIVIVEEDDTFLQRIPGTEQVLIVGPVPYLSYLHELHWVDVGLLLLIGLSLGVPILLWLRPHWRGLQQLERTARLVGDGDLSRRTNLPAGSSLARVGRTFDEMAAQLQAMLASRKQLTDAIAHELRTPLVRLRYRLAMLEQQPAAPDQQALERDLGALDALIEEMLTYARLDRPEMPLQRDEIELGAWARQHSTDWQALQHDKELVFELQPIDMPWCGDQRLLARAVENLIGNALRYAEHRVVFTVSRLQDRYLLEVSDDGPGIDPQLAPQIFEPFVRLDKSRDRRTGGSGLGLAIVRSIARHHGGEVALLPGDGGARFCLTLPVHLDTNRHQPLTEARPPSL</sequence>
<dbReference type="CDD" id="cd00082">
    <property type="entry name" value="HisKA"/>
    <property type="match status" value="1"/>
</dbReference>
<keyword evidence="6" id="KW-0808">Transferase</keyword>
<evidence type="ECO:0000256" key="4">
    <source>
        <dbReference type="ARBA" id="ARBA00022475"/>
    </source>
</evidence>
<evidence type="ECO:0000256" key="1">
    <source>
        <dbReference type="ARBA" id="ARBA00000085"/>
    </source>
</evidence>
<dbReference type="EC" id="2.7.13.3" evidence="3"/>
<dbReference type="PROSITE" id="PS50885">
    <property type="entry name" value="HAMP"/>
    <property type="match status" value="1"/>
</dbReference>
<dbReference type="SMART" id="SM00388">
    <property type="entry name" value="HisKA"/>
    <property type="match status" value="1"/>
</dbReference>
<dbReference type="Pfam" id="PF02518">
    <property type="entry name" value="HATPase_c"/>
    <property type="match status" value="1"/>
</dbReference>
<accession>A0A175VIZ1</accession>
<dbReference type="InterPro" id="IPR003594">
    <property type="entry name" value="HATPase_dom"/>
</dbReference>
<evidence type="ECO:0000256" key="6">
    <source>
        <dbReference type="ARBA" id="ARBA00022679"/>
    </source>
</evidence>
<dbReference type="Pfam" id="PF00672">
    <property type="entry name" value="HAMP"/>
    <property type="match status" value="1"/>
</dbReference>
<keyword evidence="5" id="KW-0597">Phosphoprotein</keyword>
<dbReference type="Gene3D" id="1.10.287.130">
    <property type="match status" value="1"/>
</dbReference>
<evidence type="ECO:0000256" key="7">
    <source>
        <dbReference type="ARBA" id="ARBA00022741"/>
    </source>
</evidence>